<sequence>MRGGANMSKGKIFFYACSICTGIYIVLKINLKFGMLDGRESLVLLSTLNAINIDKVGTIFNSGQEPKAFWVKRTLLMRYALFIFLKSFGLQISVSLSLATVLAIFKIVSASLLILLIAYMLVMNFGFVLTNMASNLFNILSIIFPILLITGEVLVRGSGTITLIVILVVLYSLIIHAVVTLRTLKFQGFQRTSMQEQLNSGDQWKILIKRLAEYKVFVVLACILDLVLVFFINGSELVRYVTPGSVMTIMFITFLETMIGNKTNEVELDKSRIKTILADSDNPFFARFKCSTIYMCCVILCMNVALSAIFQALFKMNVVYLSAVIYIPCTFLVGILYFRKSELLISTSNIKTKFVILVSYILVITGGIVVGVYL</sequence>
<keyword evidence="1" id="KW-0812">Transmembrane</keyword>
<feature type="transmembrane region" description="Helical" evidence="1">
    <location>
        <begin position="12"/>
        <end position="31"/>
    </location>
</feature>
<protein>
    <submittedName>
        <fullName evidence="2">Uncharacterized protein</fullName>
    </submittedName>
</protein>
<comment type="caution">
    <text evidence="2">The sequence shown here is derived from an EMBL/GenBank/DDBJ whole genome shotgun (WGS) entry which is preliminary data.</text>
</comment>
<proteinExistence type="predicted"/>
<name>A0A0R1EV01_LACZE</name>
<dbReference type="AlphaFoldDB" id="A0A0R1EV01"/>
<feature type="transmembrane region" description="Helical" evidence="1">
    <location>
        <begin position="214"/>
        <end position="232"/>
    </location>
</feature>
<reference evidence="2 3" key="1">
    <citation type="journal article" date="2015" name="Genome Announc.">
        <title>Expanding the biotechnology potential of lactobacilli through comparative genomics of 213 strains and associated genera.</title>
        <authorList>
            <person name="Sun Z."/>
            <person name="Harris H.M."/>
            <person name="McCann A."/>
            <person name="Guo C."/>
            <person name="Argimon S."/>
            <person name="Zhang W."/>
            <person name="Yang X."/>
            <person name="Jeffery I.B."/>
            <person name="Cooney J.C."/>
            <person name="Kagawa T.F."/>
            <person name="Liu W."/>
            <person name="Song Y."/>
            <person name="Salvetti E."/>
            <person name="Wrobel A."/>
            <person name="Rasinkangas P."/>
            <person name="Parkhill J."/>
            <person name="Rea M.C."/>
            <person name="O'Sullivan O."/>
            <person name="Ritari J."/>
            <person name="Douillard F.P."/>
            <person name="Paul Ross R."/>
            <person name="Yang R."/>
            <person name="Briner A.E."/>
            <person name="Felis G.E."/>
            <person name="de Vos W.M."/>
            <person name="Barrangou R."/>
            <person name="Klaenhammer T.R."/>
            <person name="Caufield P.W."/>
            <person name="Cui Y."/>
            <person name="Zhang H."/>
            <person name="O'Toole P.W."/>
        </authorList>
    </citation>
    <scope>NUCLEOTIDE SEQUENCE [LARGE SCALE GENOMIC DNA]</scope>
    <source>
        <strain evidence="2 3">DSM 20178</strain>
    </source>
</reference>
<evidence type="ECO:0000256" key="1">
    <source>
        <dbReference type="SAM" id="Phobius"/>
    </source>
</evidence>
<feature type="transmembrane region" description="Helical" evidence="1">
    <location>
        <begin position="319"/>
        <end position="338"/>
    </location>
</feature>
<gene>
    <name evidence="2" type="ORF">FD51_GL001514</name>
</gene>
<organism evidence="2 3">
    <name type="scientific">Lacticaseibacillus zeae DSM 20178 = KCTC 3804</name>
    <dbReference type="NCBI Taxonomy" id="1423816"/>
    <lineage>
        <taxon>Bacteria</taxon>
        <taxon>Bacillati</taxon>
        <taxon>Bacillota</taxon>
        <taxon>Bacilli</taxon>
        <taxon>Lactobacillales</taxon>
        <taxon>Lactobacillaceae</taxon>
        <taxon>Lacticaseibacillus</taxon>
    </lineage>
</organism>
<feature type="transmembrane region" description="Helical" evidence="1">
    <location>
        <begin position="79"/>
        <end position="104"/>
    </location>
</feature>
<keyword evidence="1" id="KW-1133">Transmembrane helix</keyword>
<evidence type="ECO:0000313" key="3">
    <source>
        <dbReference type="Proteomes" id="UP000051984"/>
    </source>
</evidence>
<feature type="transmembrane region" description="Helical" evidence="1">
    <location>
        <begin position="110"/>
        <end position="129"/>
    </location>
</feature>
<accession>A0A0R1EV01</accession>
<dbReference type="EMBL" id="AZCT01000002">
    <property type="protein sequence ID" value="KRK13308.1"/>
    <property type="molecule type" value="Genomic_DNA"/>
</dbReference>
<feature type="transmembrane region" description="Helical" evidence="1">
    <location>
        <begin position="161"/>
        <end position="184"/>
    </location>
</feature>
<feature type="transmembrane region" description="Helical" evidence="1">
    <location>
        <begin position="136"/>
        <end position="155"/>
    </location>
</feature>
<dbReference type="Proteomes" id="UP000051984">
    <property type="component" value="Unassembled WGS sequence"/>
</dbReference>
<dbReference type="PATRIC" id="fig|1423816.3.peg.1578"/>
<keyword evidence="1" id="KW-0472">Membrane</keyword>
<feature type="transmembrane region" description="Helical" evidence="1">
    <location>
        <begin position="293"/>
        <end position="313"/>
    </location>
</feature>
<evidence type="ECO:0000313" key="2">
    <source>
        <dbReference type="EMBL" id="KRK13308.1"/>
    </source>
</evidence>
<feature type="transmembrane region" description="Helical" evidence="1">
    <location>
        <begin position="354"/>
        <end position="373"/>
    </location>
</feature>